<keyword evidence="16" id="KW-1185">Reference proteome</keyword>
<dbReference type="InterPro" id="IPR036942">
    <property type="entry name" value="Beta-barrel_TonB_sf"/>
</dbReference>
<dbReference type="InterPro" id="IPR039426">
    <property type="entry name" value="TonB-dep_rcpt-like"/>
</dbReference>
<evidence type="ECO:0000256" key="4">
    <source>
        <dbReference type="ARBA" id="ARBA00022692"/>
    </source>
</evidence>
<feature type="domain" description="TonB-dependent receptor plug" evidence="14">
    <location>
        <begin position="119"/>
        <end position="223"/>
    </location>
</feature>
<evidence type="ECO:0000256" key="7">
    <source>
        <dbReference type="ARBA" id="ARBA00023136"/>
    </source>
</evidence>
<comment type="caution">
    <text evidence="15">The sequence shown here is derived from an EMBL/GenBank/DDBJ whole genome shotgun (WGS) entry which is preliminary data.</text>
</comment>
<comment type="subcellular location">
    <subcellularLocation>
        <location evidence="1 10">Cell outer membrane</location>
        <topology evidence="1 10">Multi-pass membrane protein</topology>
    </subcellularLocation>
</comment>
<dbReference type="GO" id="GO:0009279">
    <property type="term" value="C:cell outer membrane"/>
    <property type="evidence" value="ECO:0007669"/>
    <property type="project" value="UniProtKB-SubCell"/>
</dbReference>
<proteinExistence type="inferred from homology"/>
<dbReference type="Gene3D" id="2.170.130.10">
    <property type="entry name" value="TonB-dependent receptor, plug domain"/>
    <property type="match status" value="1"/>
</dbReference>
<dbReference type="EMBL" id="SLWB01000018">
    <property type="protein sequence ID" value="TCN62683.1"/>
    <property type="molecule type" value="Genomic_DNA"/>
</dbReference>
<dbReference type="InterPro" id="IPR008969">
    <property type="entry name" value="CarboxyPept-like_regulatory"/>
</dbReference>
<evidence type="ECO:0000256" key="11">
    <source>
        <dbReference type="RuleBase" id="RU003357"/>
    </source>
</evidence>
<keyword evidence="6 11" id="KW-0798">TonB box</keyword>
<dbReference type="PANTHER" id="PTHR30069">
    <property type="entry name" value="TONB-DEPENDENT OUTER MEMBRANE RECEPTOR"/>
    <property type="match status" value="1"/>
</dbReference>
<keyword evidence="2 10" id="KW-0813">Transport</keyword>
<dbReference type="SUPFAM" id="SSF49464">
    <property type="entry name" value="Carboxypeptidase regulatory domain-like"/>
    <property type="match status" value="1"/>
</dbReference>
<evidence type="ECO:0000259" key="13">
    <source>
        <dbReference type="Pfam" id="PF00593"/>
    </source>
</evidence>
<evidence type="ECO:0000256" key="6">
    <source>
        <dbReference type="ARBA" id="ARBA00023077"/>
    </source>
</evidence>
<organism evidence="15 16">
    <name type="scientific">Acetobacteroides hydrogenigenes</name>
    <dbReference type="NCBI Taxonomy" id="979970"/>
    <lineage>
        <taxon>Bacteria</taxon>
        <taxon>Pseudomonadati</taxon>
        <taxon>Bacteroidota</taxon>
        <taxon>Bacteroidia</taxon>
        <taxon>Bacteroidales</taxon>
        <taxon>Rikenellaceae</taxon>
        <taxon>Acetobacteroides</taxon>
    </lineage>
</organism>
<feature type="domain" description="TonB-dependent receptor-like beta-barrel" evidence="13">
    <location>
        <begin position="306"/>
        <end position="701"/>
    </location>
</feature>
<keyword evidence="5 12" id="KW-0732">Signal</keyword>
<feature type="signal peptide" evidence="12">
    <location>
        <begin position="1"/>
        <end position="19"/>
    </location>
</feature>
<evidence type="ECO:0000256" key="8">
    <source>
        <dbReference type="ARBA" id="ARBA00023170"/>
    </source>
</evidence>
<dbReference type="Proteomes" id="UP000294830">
    <property type="component" value="Unassembled WGS sequence"/>
</dbReference>
<keyword evidence="8 15" id="KW-0675">Receptor</keyword>
<evidence type="ECO:0000259" key="14">
    <source>
        <dbReference type="Pfam" id="PF07715"/>
    </source>
</evidence>
<reference evidence="15 16" key="1">
    <citation type="submission" date="2019-03" db="EMBL/GenBank/DDBJ databases">
        <title>Genomic Encyclopedia of Archaeal and Bacterial Type Strains, Phase II (KMG-II): from individual species to whole genera.</title>
        <authorList>
            <person name="Goeker M."/>
        </authorList>
    </citation>
    <scope>NUCLEOTIDE SEQUENCE [LARGE SCALE GENOMIC DNA]</scope>
    <source>
        <strain evidence="15 16">RL-C</strain>
    </source>
</reference>
<evidence type="ECO:0000256" key="12">
    <source>
        <dbReference type="SAM" id="SignalP"/>
    </source>
</evidence>
<dbReference type="CDD" id="cd01347">
    <property type="entry name" value="ligand_gated_channel"/>
    <property type="match status" value="1"/>
</dbReference>
<accession>A0A4R2E4D7</accession>
<evidence type="ECO:0000256" key="5">
    <source>
        <dbReference type="ARBA" id="ARBA00022729"/>
    </source>
</evidence>
<evidence type="ECO:0000256" key="9">
    <source>
        <dbReference type="ARBA" id="ARBA00023237"/>
    </source>
</evidence>
<feature type="chain" id="PRO_5020926970" evidence="12">
    <location>
        <begin position="20"/>
        <end position="734"/>
    </location>
</feature>
<dbReference type="AlphaFoldDB" id="A0A4R2E4D7"/>
<dbReference type="RefSeq" id="WP_131840347.1">
    <property type="nucleotide sequence ID" value="NZ_SLWB01000018.1"/>
</dbReference>
<evidence type="ECO:0000256" key="1">
    <source>
        <dbReference type="ARBA" id="ARBA00004571"/>
    </source>
</evidence>
<evidence type="ECO:0000256" key="3">
    <source>
        <dbReference type="ARBA" id="ARBA00022452"/>
    </source>
</evidence>
<evidence type="ECO:0000256" key="10">
    <source>
        <dbReference type="PROSITE-ProRule" id="PRU01360"/>
    </source>
</evidence>
<evidence type="ECO:0000256" key="2">
    <source>
        <dbReference type="ARBA" id="ARBA00022448"/>
    </source>
</evidence>
<dbReference type="Pfam" id="PF13715">
    <property type="entry name" value="CarbopepD_reg_2"/>
    <property type="match status" value="1"/>
</dbReference>
<dbReference type="GO" id="GO:0044718">
    <property type="term" value="P:siderophore transmembrane transport"/>
    <property type="evidence" value="ECO:0007669"/>
    <property type="project" value="TreeGrafter"/>
</dbReference>
<protein>
    <submittedName>
        <fullName evidence="15">Outer membrane receptor for ferrienterochelin and colicins</fullName>
    </submittedName>
</protein>
<dbReference type="InterPro" id="IPR000531">
    <property type="entry name" value="Beta-barrel_TonB"/>
</dbReference>
<keyword evidence="4 10" id="KW-0812">Transmembrane</keyword>
<evidence type="ECO:0000313" key="16">
    <source>
        <dbReference type="Proteomes" id="UP000294830"/>
    </source>
</evidence>
<dbReference type="PANTHER" id="PTHR30069:SF29">
    <property type="entry name" value="HEMOGLOBIN AND HEMOGLOBIN-HAPTOGLOBIN-BINDING PROTEIN 1-RELATED"/>
    <property type="match status" value="1"/>
</dbReference>
<dbReference type="InterPro" id="IPR037066">
    <property type="entry name" value="Plug_dom_sf"/>
</dbReference>
<keyword evidence="9 10" id="KW-0998">Cell outer membrane</keyword>
<dbReference type="Pfam" id="PF07715">
    <property type="entry name" value="Plug"/>
    <property type="match status" value="1"/>
</dbReference>
<dbReference type="Gene3D" id="2.60.40.1120">
    <property type="entry name" value="Carboxypeptidase-like, regulatory domain"/>
    <property type="match status" value="1"/>
</dbReference>
<name>A0A4R2E4D7_9BACT</name>
<dbReference type="PROSITE" id="PS52016">
    <property type="entry name" value="TONB_DEPENDENT_REC_3"/>
    <property type="match status" value="1"/>
</dbReference>
<dbReference type="Pfam" id="PF00593">
    <property type="entry name" value="TonB_dep_Rec_b-barrel"/>
    <property type="match status" value="1"/>
</dbReference>
<dbReference type="GO" id="GO:0015344">
    <property type="term" value="F:siderophore uptake transmembrane transporter activity"/>
    <property type="evidence" value="ECO:0007669"/>
    <property type="project" value="TreeGrafter"/>
</dbReference>
<gene>
    <name evidence="15" type="ORF">CLV25_1187</name>
</gene>
<comment type="similarity">
    <text evidence="10 11">Belongs to the TonB-dependent receptor family.</text>
</comment>
<dbReference type="InterPro" id="IPR012910">
    <property type="entry name" value="Plug_dom"/>
</dbReference>
<dbReference type="OrthoDB" id="9764669at2"/>
<sequence>MNKILATLLALMLAVAAGAQSYTIKGTVTEKSNGKLIVGANVMVKGLTVGAATNVNGEFTIKVPKAGDYTLVATYTGMQRLAQRVSVRGDVSDLAFRMEESVGAIDEVVVTGTGTHHSLKTAPVQTEVFSNKTIAKLAPRSFEEMATSISPSFDFTPGTMGSFLRVNGLGNDFVVLMVNGKRVYGDVGGQTDLNRISPDNIERVEVVKGASSALYGSDAIGAVINVITKKSKSTVSFDNTTRFGAYGDFQQANTLDLNIGKLSSNTQFAHKQIDGYQLSPFEIDAKSKALSLTEAKAVNRFYDNTVSQRLSYGITSNLDVYAQGSWYEKDYFRPKSVADFGFYYKDVSSAAGVKYKINGKSTITFDAATDNFWYYYHYNKDVVDSKTKKLLFSDGQKTLNTKQVRNKYNLKSVTAIGDKNLLTAGLDYVNENIDSPARFKGGSADAYTAGVYLQDEYTPIKSLSIVAGARFVDHKAFGSRLTPKISALYSLGDFNLRASYGSGFKAPTLKELYFEYFKTGTLYLGNENLKPQSSDFYSASVEYNKKGVSLSVTGYRNDLRNLIDYGPEQVPTPEQAAQGAKKVKVHQNISEARSQGVDFLANAYVGYGFTVGGGYSLVEAKNLTSNTTLEGAAKHYGTVMASYRYSYKRYVLNASINGRLQDEKFYAKGNARGYNIWKFTTTHTFKVCAGVTIDAIAGIDNIFDYVDDAPYGMPYGTLSPGRTVFGGLNFKISK</sequence>
<keyword evidence="3 10" id="KW-1134">Transmembrane beta strand</keyword>
<evidence type="ECO:0000313" key="15">
    <source>
        <dbReference type="EMBL" id="TCN62683.1"/>
    </source>
</evidence>
<dbReference type="SUPFAM" id="SSF56935">
    <property type="entry name" value="Porins"/>
    <property type="match status" value="1"/>
</dbReference>
<dbReference type="Gene3D" id="2.40.170.20">
    <property type="entry name" value="TonB-dependent receptor, beta-barrel domain"/>
    <property type="match status" value="1"/>
</dbReference>
<keyword evidence="7 10" id="KW-0472">Membrane</keyword>